<dbReference type="AlphaFoldDB" id="A0A1H8Q0R1"/>
<evidence type="ECO:0000259" key="11">
    <source>
        <dbReference type="Pfam" id="PF02728"/>
    </source>
</evidence>
<keyword evidence="5 8" id="KW-0186">Copper</keyword>
<evidence type="ECO:0000256" key="6">
    <source>
        <dbReference type="PIRSR" id="PIRSR600269-50"/>
    </source>
</evidence>
<dbReference type="Pfam" id="PF21994">
    <property type="entry name" value="AGAO-like_N2"/>
    <property type="match status" value="1"/>
</dbReference>
<dbReference type="GO" id="GO:0048038">
    <property type="term" value="F:quinone binding"/>
    <property type="evidence" value="ECO:0007669"/>
    <property type="project" value="InterPro"/>
</dbReference>
<dbReference type="Gene3D" id="3.10.450.40">
    <property type="match status" value="2"/>
</dbReference>
<dbReference type="InterPro" id="IPR054157">
    <property type="entry name" value="AGAO-like_N2"/>
</dbReference>
<dbReference type="GO" id="GO:0009308">
    <property type="term" value="P:amine metabolic process"/>
    <property type="evidence" value="ECO:0007669"/>
    <property type="project" value="UniProtKB-UniRule"/>
</dbReference>
<feature type="domain" description="Copper amine oxidase N3-terminal" evidence="11">
    <location>
        <begin position="110"/>
        <end position="205"/>
    </location>
</feature>
<sequence length="653" mass="72443">MATTDGPATDTTRNTGAGSCHPLDPLGPQEIRAAAALLRDALGPDPLRFERLVLEEPDKATVQGWTPGQSVDRQVRFVVSRPGSIGVTLGILSLSEHRILFREYLPEARPMIMLEEFMGVEDAVKADAAFVEACRRRGIEDMSLVCVDPWSAGNFDIPGEAGRRLSHTFAWVRNHPRDNFYAHPIEGVNAVVDVDTMEVIRVDDHYADREPVPVPRGESNYEADLVGATRTGIKPLDVVQSDGPSFTVEGNLLRWQGWDVRIGFNAREGLTLHTLGYTEDGGERRSVLYRASLAEMVVPYGSPEPGHRRKNVFDIGEYGLGKLANSLTLGCDCLGAIRYLDAYVNGIDGEPMEIKNAICIHEEDTGIAWKHWDFRTDHTEVRRLRRLVISSISTVGNYEYASYWYLYQTGMVEFEMKATGIINTVACEPGKPSMYANEVAPGVAGQIHQHLFCARLDMEVDGPENTVVEYNTTAPPPGPDNPTGNAFYEQATPLVSEQRAQRRSNAETMRYWKVVNRKRHNGVGQPTAFKLEPTDTVTPFTHPESPSGQRGGFIQNHLWVTPFHRDERYPAGEFVNHSGPGQGLPAWTAADRSVEDTDVVLWHVFGLHHPVRPEDYPVQPCVTCGFRLMPSGFFDHNPAINLPAGKNQGSCCV</sequence>
<keyword evidence="3 6" id="KW-0801">TPQ</keyword>
<feature type="active site" description="Schiff-base intermediate with substrate; via topaquinone" evidence="6">
    <location>
        <position position="398"/>
    </location>
</feature>
<dbReference type="Pfam" id="PF01179">
    <property type="entry name" value="Cu_amine_oxid"/>
    <property type="match status" value="1"/>
</dbReference>
<dbReference type="SUPFAM" id="SSF49998">
    <property type="entry name" value="Amine oxidase catalytic domain"/>
    <property type="match status" value="1"/>
</dbReference>
<dbReference type="Pfam" id="PF02728">
    <property type="entry name" value="Cu_amine_oxidN3"/>
    <property type="match status" value="1"/>
</dbReference>
<evidence type="ECO:0000256" key="9">
    <source>
        <dbReference type="SAM" id="MobiDB-lite"/>
    </source>
</evidence>
<evidence type="ECO:0000256" key="7">
    <source>
        <dbReference type="PIRSR" id="PIRSR600269-51"/>
    </source>
</evidence>
<dbReference type="InterPro" id="IPR015798">
    <property type="entry name" value="Cu_amine_oxidase_C"/>
</dbReference>
<dbReference type="InterPro" id="IPR049948">
    <property type="entry name" value="Cu_Am_ox_TPQ-bd"/>
</dbReference>
<dbReference type="STRING" id="406100.SAMN04488052_101256"/>
<keyword evidence="14" id="KW-1185">Reference proteome</keyword>
<feature type="region of interest" description="Disordered" evidence="9">
    <location>
        <begin position="1"/>
        <end position="25"/>
    </location>
</feature>
<comment type="PTM">
    <text evidence="7 8">Topaquinone (TPQ) is generated by copper-dependent autoxidation of a specific tyrosyl residue.</text>
</comment>
<comment type="similarity">
    <text evidence="1 8">Belongs to the copper/topaquinone oxidase family.</text>
</comment>
<dbReference type="PROSITE" id="PS01164">
    <property type="entry name" value="COPPER_AMINE_OXID_1"/>
    <property type="match status" value="1"/>
</dbReference>
<dbReference type="Gene3D" id="2.70.98.20">
    <property type="entry name" value="Copper amine oxidase, catalytic domain"/>
    <property type="match status" value="1"/>
</dbReference>
<reference evidence="13 14" key="1">
    <citation type="submission" date="2016-10" db="EMBL/GenBank/DDBJ databases">
        <authorList>
            <person name="de Groot N.N."/>
        </authorList>
    </citation>
    <scope>NUCLEOTIDE SEQUENCE [LARGE SCALE GENOMIC DNA]</scope>
    <source>
        <strain evidence="13 14">CGMCC 1.6291</strain>
    </source>
</reference>
<dbReference type="EMBL" id="FOEG01000001">
    <property type="protein sequence ID" value="SEO47373.1"/>
    <property type="molecule type" value="Genomic_DNA"/>
</dbReference>
<feature type="domain" description="AGAO-like N2" evidence="12">
    <location>
        <begin position="29"/>
        <end position="79"/>
    </location>
</feature>
<evidence type="ECO:0000256" key="4">
    <source>
        <dbReference type="ARBA" id="ARBA00023002"/>
    </source>
</evidence>
<dbReference type="PANTHER" id="PTHR10638">
    <property type="entry name" value="COPPER AMINE OXIDASE"/>
    <property type="match status" value="1"/>
</dbReference>
<dbReference type="OrthoDB" id="9772590at2"/>
<evidence type="ECO:0000313" key="13">
    <source>
        <dbReference type="EMBL" id="SEO47373.1"/>
    </source>
</evidence>
<name>A0A1H8Q0R1_9GAMM</name>
<evidence type="ECO:0000259" key="10">
    <source>
        <dbReference type="Pfam" id="PF01179"/>
    </source>
</evidence>
<dbReference type="Proteomes" id="UP000199657">
    <property type="component" value="Unassembled WGS sequence"/>
</dbReference>
<dbReference type="GO" id="GO:0005507">
    <property type="term" value="F:copper ion binding"/>
    <property type="evidence" value="ECO:0007669"/>
    <property type="project" value="InterPro"/>
</dbReference>
<dbReference type="InterPro" id="IPR036460">
    <property type="entry name" value="Cu_amine_oxidase_C_sf"/>
</dbReference>
<feature type="domain" description="Copper amine oxidase catalytic" evidence="10">
    <location>
        <begin position="237"/>
        <end position="640"/>
    </location>
</feature>
<feature type="modified residue" description="2',4',5'-topaquinone" evidence="7">
    <location>
        <position position="398"/>
    </location>
</feature>
<evidence type="ECO:0000256" key="8">
    <source>
        <dbReference type="RuleBase" id="RU000672"/>
    </source>
</evidence>
<dbReference type="SUPFAM" id="SSF54416">
    <property type="entry name" value="Amine oxidase N-terminal region"/>
    <property type="match status" value="2"/>
</dbReference>
<gene>
    <name evidence="13" type="ORF">SAMN04488052_101256</name>
</gene>
<feature type="active site" description="Proton acceptor" evidence="6">
    <location>
        <position position="314"/>
    </location>
</feature>
<dbReference type="PANTHER" id="PTHR10638:SF41">
    <property type="entry name" value="AMINE OXIDASE"/>
    <property type="match status" value="1"/>
</dbReference>
<dbReference type="InterPro" id="IPR015802">
    <property type="entry name" value="Cu_amine_oxidase_N3"/>
</dbReference>
<evidence type="ECO:0000259" key="12">
    <source>
        <dbReference type="Pfam" id="PF21994"/>
    </source>
</evidence>
<evidence type="ECO:0000256" key="2">
    <source>
        <dbReference type="ARBA" id="ARBA00022723"/>
    </source>
</evidence>
<dbReference type="EC" id="1.4.3.-" evidence="8"/>
<keyword evidence="4 8" id="KW-0560">Oxidoreductase</keyword>
<evidence type="ECO:0000313" key="14">
    <source>
        <dbReference type="Proteomes" id="UP000199657"/>
    </source>
</evidence>
<comment type="cofactor">
    <cofactor evidence="8">
        <name>Cu cation</name>
        <dbReference type="ChEBI" id="CHEBI:23378"/>
    </cofactor>
    <text evidence="8">Contains 1 topaquinone per subunit.</text>
</comment>
<evidence type="ECO:0000256" key="5">
    <source>
        <dbReference type="ARBA" id="ARBA00023008"/>
    </source>
</evidence>
<dbReference type="GO" id="GO:0008131">
    <property type="term" value="F:primary methylamine oxidase activity"/>
    <property type="evidence" value="ECO:0007669"/>
    <property type="project" value="InterPro"/>
</dbReference>
<evidence type="ECO:0000256" key="3">
    <source>
        <dbReference type="ARBA" id="ARBA00022772"/>
    </source>
</evidence>
<protein>
    <recommendedName>
        <fullName evidence="8">Amine oxidase</fullName>
        <ecNumber evidence="8">1.4.3.-</ecNumber>
    </recommendedName>
</protein>
<evidence type="ECO:0000256" key="1">
    <source>
        <dbReference type="ARBA" id="ARBA00007983"/>
    </source>
</evidence>
<dbReference type="InterPro" id="IPR016182">
    <property type="entry name" value="Cu_amine_oxidase_N-reg"/>
</dbReference>
<accession>A0A1H8Q0R1</accession>
<organism evidence="13 14">
    <name type="scientific">Aquisalimonas asiatica</name>
    <dbReference type="NCBI Taxonomy" id="406100"/>
    <lineage>
        <taxon>Bacteria</taxon>
        <taxon>Pseudomonadati</taxon>
        <taxon>Pseudomonadota</taxon>
        <taxon>Gammaproteobacteria</taxon>
        <taxon>Chromatiales</taxon>
        <taxon>Ectothiorhodospiraceae</taxon>
        <taxon>Aquisalimonas</taxon>
    </lineage>
</organism>
<keyword evidence="2 8" id="KW-0479">Metal-binding</keyword>
<proteinExistence type="inferred from homology"/>
<dbReference type="InterPro" id="IPR000269">
    <property type="entry name" value="Cu_amine_oxidase"/>
</dbReference>
<dbReference type="RefSeq" id="WP_091639238.1">
    <property type="nucleotide sequence ID" value="NZ_FOEG01000001.1"/>
</dbReference>
<dbReference type="NCBIfam" id="NF008559">
    <property type="entry name" value="PRK11504.1"/>
    <property type="match status" value="1"/>
</dbReference>